<keyword evidence="2 8" id="KW-0479">Metal-binding</keyword>
<keyword evidence="7 8" id="KW-0482">Metalloprotease</keyword>
<dbReference type="InterPro" id="IPR001915">
    <property type="entry name" value="Peptidase_M48"/>
</dbReference>
<dbReference type="Pfam" id="PF14559">
    <property type="entry name" value="TPR_19"/>
    <property type="match status" value="1"/>
</dbReference>
<dbReference type="InterPro" id="IPR011990">
    <property type="entry name" value="TPR-like_helical_dom_sf"/>
</dbReference>
<keyword evidence="5 8" id="KW-0378">Hydrolase</keyword>
<dbReference type="GO" id="GO:0042597">
    <property type="term" value="C:periplasmic space"/>
    <property type="evidence" value="ECO:0007669"/>
    <property type="project" value="UniProtKB-SubCell"/>
</dbReference>
<gene>
    <name evidence="9" type="ORF">HWA77_14410</name>
</gene>
<evidence type="ECO:0000256" key="3">
    <source>
        <dbReference type="ARBA" id="ARBA00022729"/>
    </source>
</evidence>
<evidence type="ECO:0000256" key="1">
    <source>
        <dbReference type="ARBA" id="ARBA00022670"/>
    </source>
</evidence>
<evidence type="ECO:0000256" key="5">
    <source>
        <dbReference type="ARBA" id="ARBA00022801"/>
    </source>
</evidence>
<dbReference type="GO" id="GO:0016020">
    <property type="term" value="C:membrane"/>
    <property type="evidence" value="ECO:0007669"/>
    <property type="project" value="InterPro"/>
</dbReference>
<dbReference type="Gene3D" id="3.30.2010.10">
    <property type="entry name" value="Metalloproteases ('zincins'), catalytic domain"/>
    <property type="match status" value="1"/>
</dbReference>
<dbReference type="EMBL" id="JABXOR010000898">
    <property type="protein sequence ID" value="NVP01403.1"/>
    <property type="molecule type" value="Genomic_DNA"/>
</dbReference>
<sequence precursor="true">MFRLKKAPVYTLITSLLLGSVPNIALASNSIMLPDMGTTAASTLTIDKELEYGDAYMRMLRSSKPIINDPVLTEYVQDLGHKLVANASDVRTPFTFFLIRDKEINAFAFFGGHVAIHSGLFLYAQNESELASVLAHEIAHVTQRHLARSMEEQAKRSPATMAALVGSLMLAIASPEAGIAAMQATTAASMQGQINYTRSNEKEADRIGIATLAKAGFDPKAMPRFFERLADQYRYVSKPPQMLLTHPLPESRITDSRQRASQYPTVRLPPSENYLLARSRIVARYANFSENAALAWFGHQLKKFPAQRKELNYGKALVYIDNGKYKEANGLLTPLLAAEPNNPFYIDAMTDLDLYQQKFTPAIQRLKTAIEQNPDSTVLRLNYINVLQEQGKYQQTIPLLVRYTYDQPDDINGWSMLAKAFAKTRQRPSELAALAEIYALRAQWDKAITNYMQASQLAPLNSMDQARFDARIDQLRRAKMTFDNLKN</sequence>
<dbReference type="InterPro" id="IPR030873">
    <property type="entry name" value="Protease_BepA"/>
</dbReference>
<keyword evidence="1 8" id="KW-0645">Protease</keyword>
<feature type="signal peptide" evidence="8">
    <location>
        <begin position="1"/>
        <end position="27"/>
    </location>
</feature>
<evidence type="ECO:0000313" key="9">
    <source>
        <dbReference type="EMBL" id="NVP01403.1"/>
    </source>
</evidence>
<dbReference type="EC" id="3.4.-.-" evidence="8"/>
<comment type="subcellular location">
    <subcellularLocation>
        <location evidence="8">Periplasm</location>
    </subcellularLocation>
</comment>
<reference evidence="9 10" key="1">
    <citation type="submission" date="2020-06" db="EMBL/GenBank/DDBJ databases">
        <title>Photobacterium damselae subsp. damselae comparative genomics.</title>
        <authorList>
            <person name="Osorio C.R."/>
        </authorList>
    </citation>
    <scope>NUCLEOTIDE SEQUENCE [LARGE SCALE GENOMIC DNA]</scope>
    <source>
        <strain evidence="9 10">TW250/03</strain>
    </source>
</reference>
<dbReference type="PANTHER" id="PTHR22726:SF1">
    <property type="entry name" value="METALLOENDOPEPTIDASE OMA1, MITOCHONDRIAL"/>
    <property type="match status" value="1"/>
</dbReference>
<proteinExistence type="inferred from homology"/>
<evidence type="ECO:0000256" key="4">
    <source>
        <dbReference type="ARBA" id="ARBA00022764"/>
    </source>
</evidence>
<dbReference type="GO" id="GO:0004222">
    <property type="term" value="F:metalloendopeptidase activity"/>
    <property type="evidence" value="ECO:0007669"/>
    <property type="project" value="InterPro"/>
</dbReference>
<dbReference type="InterPro" id="IPR051156">
    <property type="entry name" value="Mito/Outer_Membr_Metalloprot"/>
</dbReference>
<evidence type="ECO:0000256" key="2">
    <source>
        <dbReference type="ARBA" id="ARBA00022723"/>
    </source>
</evidence>
<name>A0A1X9U2D2_PHODD</name>
<evidence type="ECO:0000256" key="7">
    <source>
        <dbReference type="ARBA" id="ARBA00023049"/>
    </source>
</evidence>
<organism evidence="9 10">
    <name type="scientific">Photobacterium damselae subsp. damselae</name>
    <name type="common">Listonella damsela</name>
    <dbReference type="NCBI Taxonomy" id="85581"/>
    <lineage>
        <taxon>Bacteria</taxon>
        <taxon>Pseudomonadati</taxon>
        <taxon>Pseudomonadota</taxon>
        <taxon>Gammaproteobacteria</taxon>
        <taxon>Vibrionales</taxon>
        <taxon>Vibrionaceae</taxon>
        <taxon>Photobacterium</taxon>
    </lineage>
</organism>
<comment type="similarity">
    <text evidence="8">Belongs to the peptidase M48 family. BepA subfamily.</text>
</comment>
<dbReference type="HAMAP" id="MF_00997">
    <property type="entry name" value="Protease_BepA"/>
    <property type="match status" value="1"/>
</dbReference>
<feature type="binding site" evidence="8">
    <location>
        <position position="140"/>
    </location>
    <ligand>
        <name>Zn(2+)</name>
        <dbReference type="ChEBI" id="CHEBI:29105"/>
        <note>catalytic</note>
    </ligand>
</feature>
<dbReference type="GO" id="GO:0008270">
    <property type="term" value="F:zinc ion binding"/>
    <property type="evidence" value="ECO:0007669"/>
    <property type="project" value="UniProtKB-UniRule"/>
</dbReference>
<comment type="function">
    <text evidence="8">Functions as both a chaperone and a metalloprotease. Maintains the integrity of the outer membrane by promoting either the assembly or the elimination of outer membrane proteins, depending on their folding state.</text>
</comment>
<comment type="cofactor">
    <cofactor evidence="8">
        <name>Zn(2+)</name>
        <dbReference type="ChEBI" id="CHEBI:29105"/>
    </cofactor>
    <text evidence="8">Binds 1 zinc ion per subunit.</text>
</comment>
<feature type="binding site" evidence="8">
    <location>
        <position position="136"/>
    </location>
    <ligand>
        <name>Zn(2+)</name>
        <dbReference type="ChEBI" id="CHEBI:29105"/>
        <note>catalytic</note>
    </ligand>
</feature>
<feature type="active site" evidence="8">
    <location>
        <position position="137"/>
    </location>
</feature>
<dbReference type="PANTHER" id="PTHR22726">
    <property type="entry name" value="METALLOENDOPEPTIDASE OMA1"/>
    <property type="match status" value="1"/>
</dbReference>
<dbReference type="GO" id="GO:0051603">
    <property type="term" value="P:proteolysis involved in protein catabolic process"/>
    <property type="evidence" value="ECO:0007669"/>
    <property type="project" value="TreeGrafter"/>
</dbReference>
<keyword evidence="4 8" id="KW-0574">Periplasm</keyword>
<protein>
    <recommendedName>
        <fullName evidence="8">Putative beta-barrel assembly-enhancing protease</fullName>
        <ecNumber evidence="8">3.4.-.-</ecNumber>
    </recommendedName>
</protein>
<accession>A0A1X9U2D2</accession>
<evidence type="ECO:0000256" key="6">
    <source>
        <dbReference type="ARBA" id="ARBA00022833"/>
    </source>
</evidence>
<evidence type="ECO:0000256" key="8">
    <source>
        <dbReference type="HAMAP-Rule" id="MF_00997"/>
    </source>
</evidence>
<dbReference type="Proteomes" id="UP000533429">
    <property type="component" value="Unassembled WGS sequence"/>
</dbReference>
<dbReference type="RefSeq" id="WP_005298019.1">
    <property type="nucleotide sequence ID" value="NZ_CP021151.1"/>
</dbReference>
<dbReference type="Gene3D" id="1.25.40.10">
    <property type="entry name" value="Tetratricopeptide repeat domain"/>
    <property type="match status" value="1"/>
</dbReference>
<dbReference type="PROSITE" id="PS50005">
    <property type="entry name" value="TPR"/>
    <property type="match status" value="1"/>
</dbReference>
<keyword evidence="3 8" id="KW-0732">Signal</keyword>
<keyword evidence="6 8" id="KW-0862">Zinc</keyword>
<dbReference type="KEGG" id="pds:CAY62_10760"/>
<feature type="active site" description="Proton donor" evidence="8">
    <location>
        <position position="205"/>
    </location>
</feature>
<dbReference type="AlphaFoldDB" id="A0A1X9U2D2"/>
<feature type="chain" id="PRO_5041748579" description="Putative beta-barrel assembly-enhancing protease" evidence="8">
    <location>
        <begin position="28"/>
        <end position="487"/>
    </location>
</feature>
<dbReference type="InterPro" id="IPR019734">
    <property type="entry name" value="TPR_rpt"/>
</dbReference>
<evidence type="ECO:0000313" key="10">
    <source>
        <dbReference type="Proteomes" id="UP000533429"/>
    </source>
</evidence>
<feature type="binding site" evidence="8">
    <location>
        <position position="201"/>
    </location>
    <ligand>
        <name>Zn(2+)</name>
        <dbReference type="ChEBI" id="CHEBI:29105"/>
        <note>catalytic</note>
    </ligand>
</feature>
<dbReference type="SUPFAM" id="SSF48452">
    <property type="entry name" value="TPR-like"/>
    <property type="match status" value="1"/>
</dbReference>
<comment type="caution">
    <text evidence="9">The sequence shown here is derived from an EMBL/GenBank/DDBJ whole genome shotgun (WGS) entry which is preliminary data.</text>
</comment>
<dbReference type="CDD" id="cd07333">
    <property type="entry name" value="M48C_bepA_like"/>
    <property type="match status" value="1"/>
</dbReference>
<dbReference type="Pfam" id="PF01435">
    <property type="entry name" value="Peptidase_M48"/>
    <property type="match status" value="1"/>
</dbReference>